<evidence type="ECO:0000313" key="1">
    <source>
        <dbReference type="EMBL" id="KAH6628401.1"/>
    </source>
</evidence>
<protein>
    <submittedName>
        <fullName evidence="1">Uncharacterized protein</fullName>
    </submittedName>
</protein>
<gene>
    <name evidence="1" type="ORF">F5144DRAFT_631550</name>
</gene>
<reference evidence="1 2" key="1">
    <citation type="journal article" date="2021" name="Nat. Commun.">
        <title>Genetic determinants of endophytism in the Arabidopsis root mycobiome.</title>
        <authorList>
            <person name="Mesny F."/>
            <person name="Miyauchi S."/>
            <person name="Thiergart T."/>
            <person name="Pickel B."/>
            <person name="Atanasova L."/>
            <person name="Karlsson M."/>
            <person name="Huettel B."/>
            <person name="Barry K.W."/>
            <person name="Haridas S."/>
            <person name="Chen C."/>
            <person name="Bauer D."/>
            <person name="Andreopoulos W."/>
            <person name="Pangilinan J."/>
            <person name="LaButti K."/>
            <person name="Riley R."/>
            <person name="Lipzen A."/>
            <person name="Clum A."/>
            <person name="Drula E."/>
            <person name="Henrissat B."/>
            <person name="Kohler A."/>
            <person name="Grigoriev I.V."/>
            <person name="Martin F.M."/>
            <person name="Hacquard S."/>
        </authorList>
    </citation>
    <scope>NUCLEOTIDE SEQUENCE [LARGE SCALE GENOMIC DNA]</scope>
    <source>
        <strain evidence="1 2">MPI-SDFR-AT-0079</strain>
    </source>
</reference>
<proteinExistence type="predicted"/>
<evidence type="ECO:0000313" key="2">
    <source>
        <dbReference type="Proteomes" id="UP000724584"/>
    </source>
</evidence>
<sequence>MPWYRTLMFHIPDAQTQSAVIDIFRDGVPKLVNKNNKPYVKLLQASRLVAAGPLPKGSKEAQKNQPKDGFTVFVTMAFQTYRDIVYYDNEDPAHKKIREKIKDMKLSLPVVLTTQGWMGCKHSIDEAAYVFVDPESEDDKKEK</sequence>
<dbReference type="EMBL" id="JAGIZQ010000005">
    <property type="protein sequence ID" value="KAH6628401.1"/>
    <property type="molecule type" value="Genomic_DNA"/>
</dbReference>
<keyword evidence="2" id="KW-1185">Reference proteome</keyword>
<accession>A0ACB7P3Y9</accession>
<name>A0ACB7P3Y9_9PEZI</name>
<dbReference type="Proteomes" id="UP000724584">
    <property type="component" value="Unassembled WGS sequence"/>
</dbReference>
<organism evidence="1 2">
    <name type="scientific">Chaetomium tenue</name>
    <dbReference type="NCBI Taxonomy" id="1854479"/>
    <lineage>
        <taxon>Eukaryota</taxon>
        <taxon>Fungi</taxon>
        <taxon>Dikarya</taxon>
        <taxon>Ascomycota</taxon>
        <taxon>Pezizomycotina</taxon>
        <taxon>Sordariomycetes</taxon>
        <taxon>Sordariomycetidae</taxon>
        <taxon>Sordariales</taxon>
        <taxon>Chaetomiaceae</taxon>
        <taxon>Chaetomium</taxon>
    </lineage>
</organism>
<comment type="caution">
    <text evidence="1">The sequence shown here is derived from an EMBL/GenBank/DDBJ whole genome shotgun (WGS) entry which is preliminary data.</text>
</comment>